<accession>A0A6P7J302</accession>
<dbReference type="GeneID" id="114442090"/>
<evidence type="ECO:0000313" key="3">
    <source>
        <dbReference type="Proteomes" id="UP000515145"/>
    </source>
</evidence>
<evidence type="ECO:0000256" key="1">
    <source>
        <dbReference type="SAM" id="MobiDB-lite"/>
    </source>
</evidence>
<evidence type="ECO:0000313" key="4">
    <source>
        <dbReference type="RefSeq" id="XP_028271176.1"/>
    </source>
</evidence>
<dbReference type="SUPFAM" id="SSF47986">
    <property type="entry name" value="DEATH domain"/>
    <property type="match status" value="1"/>
</dbReference>
<keyword evidence="3" id="KW-1185">Reference proteome</keyword>
<dbReference type="SMART" id="SM01289">
    <property type="entry name" value="PYRIN"/>
    <property type="match status" value="1"/>
</dbReference>
<dbReference type="Gene3D" id="1.10.533.10">
    <property type="entry name" value="Death Domain, Fas"/>
    <property type="match status" value="1"/>
</dbReference>
<dbReference type="PROSITE" id="PS50824">
    <property type="entry name" value="DAPIN"/>
    <property type="match status" value="1"/>
</dbReference>
<dbReference type="CDD" id="cd08321">
    <property type="entry name" value="Pyrin_ASC-like"/>
    <property type="match status" value="1"/>
</dbReference>
<feature type="compositionally biased region" description="Low complexity" evidence="1">
    <location>
        <begin position="91"/>
        <end position="105"/>
    </location>
</feature>
<protein>
    <submittedName>
        <fullName evidence="4 5">Pyrin-like</fullName>
    </submittedName>
</protein>
<sequence length="142" mass="15409">MNVPLLLLGALEDLVDEYFKTFKWYLSMRVLDSCEPIPKSRLEKALRPETVSKMIECYGEELAVDVTVKILRNMRINSAAEELKKAHTARETSAPSTSSPAVTPATAAPAISAQQGGVIIAPMVHGGSTVGAWNITINKPNE</sequence>
<dbReference type="InterPro" id="IPR004020">
    <property type="entry name" value="DAPIN"/>
</dbReference>
<dbReference type="Pfam" id="PF02758">
    <property type="entry name" value="PYRIN"/>
    <property type="match status" value="1"/>
</dbReference>
<organism evidence="3 5">
    <name type="scientific">Parambassis ranga</name>
    <name type="common">Indian glassy fish</name>
    <dbReference type="NCBI Taxonomy" id="210632"/>
    <lineage>
        <taxon>Eukaryota</taxon>
        <taxon>Metazoa</taxon>
        <taxon>Chordata</taxon>
        <taxon>Craniata</taxon>
        <taxon>Vertebrata</taxon>
        <taxon>Euteleostomi</taxon>
        <taxon>Actinopterygii</taxon>
        <taxon>Neopterygii</taxon>
        <taxon>Teleostei</taxon>
        <taxon>Neoteleostei</taxon>
        <taxon>Acanthomorphata</taxon>
        <taxon>Ovalentaria</taxon>
        <taxon>Ambassidae</taxon>
        <taxon>Parambassis</taxon>
    </lineage>
</organism>
<feature type="domain" description="Pyrin" evidence="2">
    <location>
        <begin position="1"/>
        <end position="89"/>
    </location>
</feature>
<evidence type="ECO:0000259" key="2">
    <source>
        <dbReference type="PROSITE" id="PS50824"/>
    </source>
</evidence>
<dbReference type="OrthoDB" id="10058437at2759"/>
<dbReference type="InterPro" id="IPR011029">
    <property type="entry name" value="DEATH-like_dom_sf"/>
</dbReference>
<dbReference type="RefSeq" id="XP_028271176.1">
    <property type="nucleotide sequence ID" value="XM_028415375.1"/>
</dbReference>
<gene>
    <name evidence="4 5" type="primary">LOC114442090</name>
</gene>
<name>A0A6P7J302_9TELE</name>
<proteinExistence type="predicted"/>
<evidence type="ECO:0000313" key="5">
    <source>
        <dbReference type="RefSeq" id="XP_028271182.1"/>
    </source>
</evidence>
<dbReference type="Proteomes" id="UP000515145">
    <property type="component" value="Chromosome 1"/>
</dbReference>
<feature type="region of interest" description="Disordered" evidence="1">
    <location>
        <begin position="83"/>
        <end position="105"/>
    </location>
</feature>
<reference evidence="4 5" key="1">
    <citation type="submission" date="2025-04" db="UniProtKB">
        <authorList>
            <consortium name="RefSeq"/>
        </authorList>
    </citation>
    <scope>IDENTIFICATION</scope>
</reference>
<dbReference type="RefSeq" id="XP_028271182.1">
    <property type="nucleotide sequence ID" value="XM_028415381.1"/>
</dbReference>
<dbReference type="AlphaFoldDB" id="A0A6P7J302"/>